<feature type="binding site" evidence="6">
    <location>
        <position position="102"/>
    </location>
    <ligand>
        <name>5-phospho-alpha-D-ribose 1-diphosphate</name>
        <dbReference type="ChEBI" id="CHEBI:58017"/>
        <note>ligand shared between dimeric partners</note>
    </ligand>
</feature>
<dbReference type="PANTHER" id="PTHR19278:SF9">
    <property type="entry name" value="URIDINE 5'-MONOPHOSPHATE SYNTHASE"/>
    <property type="match status" value="1"/>
</dbReference>
<reference evidence="8 9" key="1">
    <citation type="journal article" date="2016" name="Nat. Commun.">
        <title>Thousands of microbial genomes shed light on interconnected biogeochemical processes in an aquifer system.</title>
        <authorList>
            <person name="Anantharaman K."/>
            <person name="Brown C.T."/>
            <person name="Hug L.A."/>
            <person name="Sharon I."/>
            <person name="Castelle C.J."/>
            <person name="Probst A.J."/>
            <person name="Thomas B.C."/>
            <person name="Singh A."/>
            <person name="Wilkins M.J."/>
            <person name="Karaoz U."/>
            <person name="Brodie E.L."/>
            <person name="Williams K.H."/>
            <person name="Hubbard S.S."/>
            <person name="Banfield J.F."/>
        </authorList>
    </citation>
    <scope>NUCLEOTIDE SEQUENCE [LARGE SCALE GENOMIC DNA]</scope>
</reference>
<dbReference type="InterPro" id="IPR029057">
    <property type="entry name" value="PRTase-like"/>
</dbReference>
<feature type="binding site" description="in other chain" evidence="6">
    <location>
        <position position="28"/>
    </location>
    <ligand>
        <name>5-phospho-alpha-D-ribose 1-diphosphate</name>
        <dbReference type="ChEBI" id="CHEBI:58017"/>
        <note>ligand shared between dimeric partners</note>
    </ligand>
</feature>
<keyword evidence="3 6" id="KW-0328">Glycosyltransferase</keyword>
<sequence>MNTEQKVAKALLKIGAVGFMPDNPITFKSGIVSPIYIDNRKLPFHPNEWQIIIQSFAEIIKREKIKLDVIAGVEAAGIPHSAALGFLLKIPSVFVRKKAKDHGTKRMVEGGSVLNKNVLLIEDLVTTGDSSLRAVENLRKEGAKVKNCLVIVSYDFPEARDAFSKAKVKLHHISSFPTIFDEVKKLGMIRGDKLKKVENWFKEHTK</sequence>
<name>A0A1F6V5V6_9BACT</name>
<evidence type="ECO:0000259" key="7">
    <source>
        <dbReference type="Pfam" id="PF00156"/>
    </source>
</evidence>
<comment type="cofactor">
    <cofactor evidence="6">
        <name>Mg(2+)</name>
        <dbReference type="ChEBI" id="CHEBI:18420"/>
    </cofactor>
</comment>
<comment type="pathway">
    <text evidence="1 6">Pyrimidine metabolism; UMP biosynthesis via de novo pathway; UMP from orotate: step 1/2.</text>
</comment>
<evidence type="ECO:0000256" key="6">
    <source>
        <dbReference type="HAMAP-Rule" id="MF_01208"/>
    </source>
</evidence>
<dbReference type="InterPro" id="IPR023031">
    <property type="entry name" value="OPRT"/>
</dbReference>
<dbReference type="GO" id="GO:0044205">
    <property type="term" value="P:'de novo' UMP biosynthetic process"/>
    <property type="evidence" value="ECO:0007669"/>
    <property type="project" value="UniProtKB-UniRule"/>
</dbReference>
<comment type="caution">
    <text evidence="8">The sequence shown here is derived from an EMBL/GenBank/DDBJ whole genome shotgun (WGS) entry which is preliminary data.</text>
</comment>
<accession>A0A1F6V5V6</accession>
<keyword evidence="4 6" id="KW-0808">Transferase</keyword>
<evidence type="ECO:0000256" key="3">
    <source>
        <dbReference type="ARBA" id="ARBA00022676"/>
    </source>
</evidence>
<dbReference type="Proteomes" id="UP000177370">
    <property type="component" value="Unassembled WGS sequence"/>
</dbReference>
<dbReference type="Gene3D" id="3.40.50.2020">
    <property type="match status" value="1"/>
</dbReference>
<dbReference type="InterPro" id="IPR000836">
    <property type="entry name" value="PRTase_dom"/>
</dbReference>
<organism evidence="8 9">
    <name type="scientific">Candidatus Nomurabacteria bacterium RIFCSPHIGHO2_01_FULL_40_24b</name>
    <dbReference type="NCBI Taxonomy" id="1801739"/>
    <lineage>
        <taxon>Bacteria</taxon>
        <taxon>Candidatus Nomuraibacteriota</taxon>
    </lineage>
</organism>
<dbReference type="EMBL" id="MFTP01000024">
    <property type="protein sequence ID" value="OGI65005.1"/>
    <property type="molecule type" value="Genomic_DNA"/>
</dbReference>
<comment type="caution">
    <text evidence="6">Lacks conserved residue(s) required for the propagation of feature annotation.</text>
</comment>
<feature type="binding site" evidence="6">
    <location>
        <position position="126"/>
    </location>
    <ligand>
        <name>orotate</name>
        <dbReference type="ChEBI" id="CHEBI:30839"/>
    </ligand>
</feature>
<dbReference type="EC" id="2.4.2.10" evidence="2 6"/>
<evidence type="ECO:0000313" key="9">
    <source>
        <dbReference type="Proteomes" id="UP000177370"/>
    </source>
</evidence>
<protein>
    <recommendedName>
        <fullName evidence="2 6">Orotate phosphoribosyltransferase</fullName>
        <shortName evidence="6">OPRT</shortName>
        <shortName evidence="6">OPRTase</shortName>
        <ecNumber evidence="2 6">2.4.2.10</ecNumber>
    </recommendedName>
</protein>
<comment type="subunit">
    <text evidence="6">Homodimer.</text>
</comment>
<comment type="catalytic activity">
    <reaction evidence="6">
        <text>orotidine 5'-phosphate + diphosphate = orotate + 5-phospho-alpha-D-ribose 1-diphosphate</text>
        <dbReference type="Rhea" id="RHEA:10380"/>
        <dbReference type="ChEBI" id="CHEBI:30839"/>
        <dbReference type="ChEBI" id="CHEBI:33019"/>
        <dbReference type="ChEBI" id="CHEBI:57538"/>
        <dbReference type="ChEBI" id="CHEBI:58017"/>
        <dbReference type="EC" id="2.4.2.10"/>
    </reaction>
</comment>
<dbReference type="NCBIfam" id="TIGR00336">
    <property type="entry name" value="pyrE"/>
    <property type="match status" value="1"/>
</dbReference>
<dbReference type="GO" id="GO:0000287">
    <property type="term" value="F:magnesium ion binding"/>
    <property type="evidence" value="ECO:0007669"/>
    <property type="project" value="UniProtKB-UniRule"/>
</dbReference>
<dbReference type="GO" id="GO:0019856">
    <property type="term" value="P:pyrimidine nucleobase biosynthetic process"/>
    <property type="evidence" value="ECO:0007669"/>
    <property type="project" value="TreeGrafter"/>
</dbReference>
<dbReference type="PANTHER" id="PTHR19278">
    <property type="entry name" value="OROTATE PHOSPHORIBOSYLTRANSFERASE"/>
    <property type="match status" value="1"/>
</dbReference>
<evidence type="ECO:0000256" key="1">
    <source>
        <dbReference type="ARBA" id="ARBA00004889"/>
    </source>
</evidence>
<dbReference type="GO" id="GO:0004588">
    <property type="term" value="F:orotate phosphoribosyltransferase activity"/>
    <property type="evidence" value="ECO:0007669"/>
    <property type="project" value="UniProtKB-UniRule"/>
</dbReference>
<gene>
    <name evidence="6" type="primary">pyrE</name>
    <name evidence="8" type="ORF">A2647_02300</name>
</gene>
<dbReference type="SUPFAM" id="SSF53271">
    <property type="entry name" value="PRTase-like"/>
    <property type="match status" value="1"/>
</dbReference>
<evidence type="ECO:0000256" key="4">
    <source>
        <dbReference type="ARBA" id="ARBA00022679"/>
    </source>
</evidence>
<dbReference type="HAMAP" id="MF_01208">
    <property type="entry name" value="PyrE"/>
    <property type="match status" value="1"/>
</dbReference>
<feature type="binding site" description="in other chain" evidence="6">
    <location>
        <position position="97"/>
    </location>
    <ligand>
        <name>5-phospho-alpha-D-ribose 1-diphosphate</name>
        <dbReference type="ChEBI" id="CHEBI:58017"/>
        <note>ligand shared between dimeric partners</note>
    </ligand>
</feature>
<dbReference type="Pfam" id="PF00156">
    <property type="entry name" value="Pribosyltran"/>
    <property type="match status" value="1"/>
</dbReference>
<dbReference type="AlphaFoldDB" id="A0A1F6V5V6"/>
<evidence type="ECO:0000256" key="5">
    <source>
        <dbReference type="ARBA" id="ARBA00022975"/>
    </source>
</evidence>
<evidence type="ECO:0000313" key="8">
    <source>
        <dbReference type="EMBL" id="OGI65005.1"/>
    </source>
</evidence>
<comment type="similarity">
    <text evidence="6">Belongs to the purine/pyrimidine phosphoribosyltransferase family. PyrE subfamily.</text>
</comment>
<feature type="binding site" evidence="6">
    <location>
        <position position="100"/>
    </location>
    <ligand>
        <name>5-phospho-alpha-D-ribose 1-diphosphate</name>
        <dbReference type="ChEBI" id="CHEBI:58017"/>
        <note>ligand shared between dimeric partners</note>
    </ligand>
</feature>
<proteinExistence type="inferred from homology"/>
<feature type="binding site" evidence="6">
    <location>
        <position position="96"/>
    </location>
    <ligand>
        <name>5-phospho-alpha-D-ribose 1-diphosphate</name>
        <dbReference type="ChEBI" id="CHEBI:58017"/>
        <note>ligand shared between dimeric partners</note>
    </ligand>
</feature>
<keyword evidence="6" id="KW-0460">Magnesium</keyword>
<feature type="domain" description="Phosphoribosyltransferase" evidence="7">
    <location>
        <begin position="47"/>
        <end position="162"/>
    </location>
</feature>
<evidence type="ECO:0000256" key="2">
    <source>
        <dbReference type="ARBA" id="ARBA00011971"/>
    </source>
</evidence>
<dbReference type="InterPro" id="IPR004467">
    <property type="entry name" value="Or_phspho_trans_dom"/>
</dbReference>
<dbReference type="CDD" id="cd06223">
    <property type="entry name" value="PRTases_typeI"/>
    <property type="match status" value="1"/>
</dbReference>
<keyword evidence="5 6" id="KW-0665">Pyrimidine biosynthesis</keyword>
<comment type="function">
    <text evidence="6">Catalyzes the transfer of a ribosyl phosphate group from 5-phosphoribose 1-diphosphate to orotate, leading to the formation of orotidine monophosphate (OMP).</text>
</comment>
<feature type="binding site" description="in other chain" evidence="6">
    <location>
        <begin position="122"/>
        <end position="130"/>
    </location>
    <ligand>
        <name>5-phospho-alpha-D-ribose 1-diphosphate</name>
        <dbReference type="ChEBI" id="CHEBI:58017"/>
        <note>ligand shared between dimeric partners</note>
    </ligand>
</feature>
<dbReference type="UniPathway" id="UPA00070">
    <property type="reaction ID" value="UER00119"/>
</dbReference>